<feature type="compositionally biased region" description="Polar residues" evidence="1">
    <location>
        <begin position="1"/>
        <end position="10"/>
    </location>
</feature>
<feature type="compositionally biased region" description="Basic residues" evidence="1">
    <location>
        <begin position="98"/>
        <end position="107"/>
    </location>
</feature>
<dbReference type="AlphaFoldDB" id="A0A3Q0J8C6"/>
<name>A0A3Q0J8C6_DIACI</name>
<protein>
    <submittedName>
        <fullName evidence="4">Transcriptional regulator ATRX homolog isoform X2</fullName>
    </submittedName>
</protein>
<dbReference type="RefSeq" id="XP_026684691.1">
    <property type="nucleotide sequence ID" value="XM_026828890.1"/>
</dbReference>
<feature type="compositionally biased region" description="Acidic residues" evidence="1">
    <location>
        <begin position="487"/>
        <end position="502"/>
    </location>
</feature>
<feature type="region of interest" description="Disordered" evidence="1">
    <location>
        <begin position="433"/>
        <end position="457"/>
    </location>
</feature>
<evidence type="ECO:0000259" key="2">
    <source>
        <dbReference type="SMART" id="SM00355"/>
    </source>
</evidence>
<dbReference type="Proteomes" id="UP000079169">
    <property type="component" value="Unplaced"/>
</dbReference>
<feature type="compositionally biased region" description="Acidic residues" evidence="1">
    <location>
        <begin position="111"/>
        <end position="135"/>
    </location>
</feature>
<feature type="compositionally biased region" description="Basic residues" evidence="1">
    <location>
        <begin position="221"/>
        <end position="230"/>
    </location>
</feature>
<reference evidence="4" key="1">
    <citation type="submission" date="2025-08" db="UniProtKB">
        <authorList>
            <consortium name="RefSeq"/>
        </authorList>
    </citation>
    <scope>IDENTIFICATION</scope>
</reference>
<feature type="region of interest" description="Disordered" evidence="1">
    <location>
        <begin position="1"/>
        <end position="302"/>
    </location>
</feature>
<proteinExistence type="predicted"/>
<feature type="compositionally biased region" description="Acidic residues" evidence="1">
    <location>
        <begin position="205"/>
        <end position="215"/>
    </location>
</feature>
<keyword evidence="3" id="KW-1185">Reference proteome</keyword>
<evidence type="ECO:0000313" key="4">
    <source>
        <dbReference type="RefSeq" id="XP_026684691.1"/>
    </source>
</evidence>
<feature type="domain" description="C2H2-type" evidence="2">
    <location>
        <begin position="374"/>
        <end position="397"/>
    </location>
</feature>
<gene>
    <name evidence="4" type="primary">LOC103516551</name>
</gene>
<evidence type="ECO:0000256" key="1">
    <source>
        <dbReference type="SAM" id="MobiDB-lite"/>
    </source>
</evidence>
<accession>A0A3Q0J8C6</accession>
<feature type="compositionally biased region" description="Polar residues" evidence="1">
    <location>
        <begin position="18"/>
        <end position="37"/>
    </location>
</feature>
<feature type="domain" description="C2H2-type" evidence="2">
    <location>
        <begin position="307"/>
        <end position="329"/>
    </location>
</feature>
<dbReference type="SMART" id="SM00355">
    <property type="entry name" value="ZnF_C2H2"/>
    <property type="match status" value="2"/>
</dbReference>
<dbReference type="GeneID" id="103516551"/>
<feature type="compositionally biased region" description="Basic and acidic residues" evidence="1">
    <location>
        <begin position="519"/>
        <end position="529"/>
    </location>
</feature>
<feature type="compositionally biased region" description="Low complexity" evidence="1">
    <location>
        <begin position="245"/>
        <end position="257"/>
    </location>
</feature>
<feature type="compositionally biased region" description="Basic and acidic residues" evidence="1">
    <location>
        <begin position="477"/>
        <end position="486"/>
    </location>
</feature>
<feature type="compositionally biased region" description="Basic and acidic residues" evidence="1">
    <location>
        <begin position="433"/>
        <end position="445"/>
    </location>
</feature>
<feature type="compositionally biased region" description="Acidic residues" evidence="1">
    <location>
        <begin position="287"/>
        <end position="299"/>
    </location>
</feature>
<feature type="compositionally biased region" description="Acidic residues" evidence="1">
    <location>
        <begin position="162"/>
        <end position="179"/>
    </location>
</feature>
<feature type="compositionally biased region" description="Basic residues" evidence="1">
    <location>
        <begin position="145"/>
        <end position="157"/>
    </location>
</feature>
<organism evidence="3 4">
    <name type="scientific">Diaphorina citri</name>
    <name type="common">Asian citrus psyllid</name>
    <dbReference type="NCBI Taxonomy" id="121845"/>
    <lineage>
        <taxon>Eukaryota</taxon>
        <taxon>Metazoa</taxon>
        <taxon>Ecdysozoa</taxon>
        <taxon>Arthropoda</taxon>
        <taxon>Hexapoda</taxon>
        <taxon>Insecta</taxon>
        <taxon>Pterygota</taxon>
        <taxon>Neoptera</taxon>
        <taxon>Paraneoptera</taxon>
        <taxon>Hemiptera</taxon>
        <taxon>Sternorrhyncha</taxon>
        <taxon>Psylloidea</taxon>
        <taxon>Psyllidae</taxon>
        <taxon>Diaphorininae</taxon>
        <taxon>Diaphorina</taxon>
    </lineage>
</organism>
<feature type="compositionally biased region" description="Basic residues" evidence="1">
    <location>
        <begin position="272"/>
        <end position="281"/>
    </location>
</feature>
<dbReference type="InterPro" id="IPR013087">
    <property type="entry name" value="Znf_C2H2_type"/>
</dbReference>
<evidence type="ECO:0000313" key="3">
    <source>
        <dbReference type="Proteomes" id="UP000079169"/>
    </source>
</evidence>
<feature type="compositionally biased region" description="Basic and acidic residues" evidence="1">
    <location>
        <begin position="40"/>
        <end position="65"/>
    </location>
</feature>
<sequence length="658" mass="75192">MKRKSTTPVAPSQRPRRSVQNQVSANTPSKSMPNTRKSYAKKEIVTSEIAHAEDIQDKSNDKPIDPENNASKSNIGRSIKPNNNNNNSKDKSSGSPTRRNRRSLKRKQIVESEDSNDNCESGGDETEGNLSESDDTSYTNEIRKPNKRAKPKRKSGRRIVSESEESEEMYDLTEDDDEELSRSKTIAMSSERPKRQRKSRVNLEQSEEEVLEEITDTPKPQTRRRGRPKKTQLNETEISDEISSTRDSSTKTSTPKTRPGRSKINDEEKGSEKKKRGRKSTTKVVEEDLENPGEDDDPDSSVGNDMVICQVCQQEMTSKVFMKKHKKLHHDLCWTQHQEPIDIYNPQLVLDILGAKRKQLQVATGRRYQIALSFECFFCKLVKKSELGYYSHLLVCHRSDEEIEKANKQCDKCEKTIFLPHYHAHQLKHIKEEAVEQEPVVEKRSTSPGPDGKRSAACRAASKITNITKNLLDVETTEGKRKKNEDMEFEIEDDAEEEEDDCSGNSDNESGQENDNISEEEKYLKKEPTSSDNEENYTFDSDFSIGASAGSHTISSAYSPVLDLQHSYEMQKSIYSSVPLYEELQVPRFEFLEESIAKKYLPVTKKSMVIKYPQRTKHFQLNLFSSEVVGDRCVLFCGGPVWTMDWCPHLFSQARWVD</sequence>
<feature type="region of interest" description="Disordered" evidence="1">
    <location>
        <begin position="477"/>
        <end position="538"/>
    </location>
</feature>